<dbReference type="OrthoDB" id="10048083at2759"/>
<proteinExistence type="predicted"/>
<organism evidence="2 3">
    <name type="scientific">Branchiostoma lanceolatum</name>
    <name type="common">Common lancelet</name>
    <name type="synonym">Amphioxus lanceolatum</name>
    <dbReference type="NCBI Taxonomy" id="7740"/>
    <lineage>
        <taxon>Eukaryota</taxon>
        <taxon>Metazoa</taxon>
        <taxon>Chordata</taxon>
        <taxon>Cephalochordata</taxon>
        <taxon>Leptocardii</taxon>
        <taxon>Amphioxiformes</taxon>
        <taxon>Branchiostomatidae</taxon>
        <taxon>Branchiostoma</taxon>
    </lineage>
</organism>
<accession>A0A8J9W089</accession>
<dbReference type="InterPro" id="IPR053077">
    <property type="entry name" value="MARVEL_domain_protein_3"/>
</dbReference>
<keyword evidence="3" id="KW-1185">Reference proteome</keyword>
<gene>
    <name evidence="2" type="primary">Hypp6022</name>
    <name evidence="2" type="ORF">BLAG_LOCUS4390</name>
</gene>
<sequence length="179" mass="18929">MVTLRVNNCCECFGLRSGSLYTAIVYMVVAILNIVLAIIGLASAGGEAARYGRIATDGLLVILCILLLIGVLKSNYVLCMIWVVGAVVWIVLTIVFGEVATIYAGKKTDVGSVTTVGGAAMATAIGLMWGIIALEVVLLIYCAVVVYSHAQRLREEGIPPPYSQFQDTTKPDSGGTKVV</sequence>
<dbReference type="PANTHER" id="PTHR34609:SF17">
    <property type="entry name" value="GEO08273P1-RELATED"/>
    <property type="match status" value="1"/>
</dbReference>
<feature type="transmembrane region" description="Helical" evidence="1">
    <location>
        <begin position="54"/>
        <end position="72"/>
    </location>
</feature>
<keyword evidence="1" id="KW-0812">Transmembrane</keyword>
<evidence type="ECO:0000313" key="3">
    <source>
        <dbReference type="Proteomes" id="UP000838412"/>
    </source>
</evidence>
<dbReference type="EMBL" id="OV696696">
    <property type="protein sequence ID" value="CAH1240422.1"/>
    <property type="molecule type" value="Genomic_DNA"/>
</dbReference>
<dbReference type="Proteomes" id="UP000838412">
    <property type="component" value="Chromosome 11"/>
</dbReference>
<dbReference type="AlphaFoldDB" id="A0A8J9W089"/>
<keyword evidence="1" id="KW-1133">Transmembrane helix</keyword>
<reference evidence="2" key="1">
    <citation type="submission" date="2022-01" db="EMBL/GenBank/DDBJ databases">
        <authorList>
            <person name="Braso-Vives M."/>
        </authorList>
    </citation>
    <scope>NUCLEOTIDE SEQUENCE</scope>
</reference>
<evidence type="ECO:0000256" key="1">
    <source>
        <dbReference type="SAM" id="Phobius"/>
    </source>
</evidence>
<protein>
    <submittedName>
        <fullName evidence="2">Hypp6022 protein</fullName>
    </submittedName>
</protein>
<keyword evidence="1" id="KW-0472">Membrane</keyword>
<evidence type="ECO:0000313" key="2">
    <source>
        <dbReference type="EMBL" id="CAH1240422.1"/>
    </source>
</evidence>
<feature type="transmembrane region" description="Helical" evidence="1">
    <location>
        <begin position="79"/>
        <end position="104"/>
    </location>
</feature>
<dbReference type="PANTHER" id="PTHR34609">
    <property type="entry name" value="GEO08273P1-RELATED"/>
    <property type="match status" value="1"/>
</dbReference>
<feature type="transmembrane region" description="Helical" evidence="1">
    <location>
        <begin position="20"/>
        <end position="42"/>
    </location>
</feature>
<name>A0A8J9W089_BRALA</name>
<feature type="transmembrane region" description="Helical" evidence="1">
    <location>
        <begin position="124"/>
        <end position="147"/>
    </location>
</feature>